<dbReference type="PANTHER" id="PTHR11579:SF0">
    <property type="entry name" value="PROTEIN-L-ISOASPARTATE(D-ASPARTATE) O-METHYLTRANSFERASE"/>
    <property type="match status" value="1"/>
</dbReference>
<dbReference type="Gene3D" id="3.40.50.150">
    <property type="entry name" value="Vaccinia Virus protein VP39"/>
    <property type="match status" value="1"/>
</dbReference>
<evidence type="ECO:0000256" key="3">
    <source>
        <dbReference type="ARBA" id="ARBA00011890"/>
    </source>
</evidence>
<dbReference type="EC" id="2.1.1.77" evidence="3"/>
<evidence type="ECO:0000256" key="4">
    <source>
        <dbReference type="ARBA" id="ARBA00013346"/>
    </source>
</evidence>
<dbReference type="Proteomes" id="UP001165685">
    <property type="component" value="Unassembled WGS sequence"/>
</dbReference>
<evidence type="ECO:0000256" key="2">
    <source>
        <dbReference type="ARBA" id="ARBA00005369"/>
    </source>
</evidence>
<name>A0ABT4TH88_9ACTN</name>
<evidence type="ECO:0000256" key="7">
    <source>
        <dbReference type="ARBA" id="ARBA00022679"/>
    </source>
</evidence>
<dbReference type="SUPFAM" id="SSF53335">
    <property type="entry name" value="S-adenosyl-L-methionine-dependent methyltransferases"/>
    <property type="match status" value="1"/>
</dbReference>
<reference evidence="12" key="1">
    <citation type="submission" date="2023-01" db="EMBL/GenBank/DDBJ databases">
        <title>Draft genome sequence of Nocardiopsis sp. LSu2-4 isolated from halophytes.</title>
        <authorList>
            <person name="Duangmal K."/>
            <person name="Chantavorakit T."/>
        </authorList>
    </citation>
    <scope>NUCLEOTIDE SEQUENCE</scope>
    <source>
        <strain evidence="12">LSu2-4</strain>
    </source>
</reference>
<comment type="subcellular location">
    <subcellularLocation>
        <location evidence="1">Cytoplasm</location>
    </subcellularLocation>
</comment>
<organism evidence="12 13">
    <name type="scientific">Nocardiopsis suaedae</name>
    <dbReference type="NCBI Taxonomy" id="3018444"/>
    <lineage>
        <taxon>Bacteria</taxon>
        <taxon>Bacillati</taxon>
        <taxon>Actinomycetota</taxon>
        <taxon>Actinomycetes</taxon>
        <taxon>Streptosporangiales</taxon>
        <taxon>Nocardiopsidaceae</taxon>
        <taxon>Nocardiopsis</taxon>
    </lineage>
</organism>
<comment type="similarity">
    <text evidence="2">Belongs to the methyltransferase superfamily. L-isoaspartyl/D-aspartyl protein methyltransferase family.</text>
</comment>
<protein>
    <recommendedName>
        <fullName evidence="4">Protein-L-isoaspartate O-methyltransferase</fullName>
        <ecNumber evidence="3">2.1.1.77</ecNumber>
    </recommendedName>
    <alternativeName>
        <fullName evidence="11">L-isoaspartyl protein carboxyl methyltransferase</fullName>
    </alternativeName>
    <alternativeName>
        <fullName evidence="9">Protein L-isoaspartyl methyltransferase</fullName>
    </alternativeName>
    <alternativeName>
        <fullName evidence="10">Protein-beta-aspartate methyltransferase</fullName>
    </alternativeName>
</protein>
<keyword evidence="8" id="KW-0949">S-adenosyl-L-methionine</keyword>
<accession>A0ABT4TH88</accession>
<gene>
    <name evidence="12" type="ORF">O4U47_05490</name>
</gene>
<comment type="caution">
    <text evidence="12">The sequence shown here is derived from an EMBL/GenBank/DDBJ whole genome shotgun (WGS) entry which is preliminary data.</text>
</comment>
<proteinExistence type="inferred from homology"/>
<dbReference type="PANTHER" id="PTHR11579">
    <property type="entry name" value="PROTEIN-L-ISOASPARTATE O-METHYLTRANSFERASE"/>
    <property type="match status" value="1"/>
</dbReference>
<keyword evidence="5" id="KW-0963">Cytoplasm</keyword>
<keyword evidence="13" id="KW-1185">Reference proteome</keyword>
<evidence type="ECO:0000256" key="6">
    <source>
        <dbReference type="ARBA" id="ARBA00022603"/>
    </source>
</evidence>
<evidence type="ECO:0000313" key="13">
    <source>
        <dbReference type="Proteomes" id="UP001165685"/>
    </source>
</evidence>
<keyword evidence="6" id="KW-0489">Methyltransferase</keyword>
<evidence type="ECO:0000256" key="8">
    <source>
        <dbReference type="ARBA" id="ARBA00022691"/>
    </source>
</evidence>
<dbReference type="RefSeq" id="WP_270676444.1">
    <property type="nucleotide sequence ID" value="NZ_JAQFWP010000007.1"/>
</dbReference>
<dbReference type="Pfam" id="PF01135">
    <property type="entry name" value="PCMT"/>
    <property type="match status" value="1"/>
</dbReference>
<evidence type="ECO:0000256" key="11">
    <source>
        <dbReference type="ARBA" id="ARBA00031350"/>
    </source>
</evidence>
<dbReference type="InterPro" id="IPR029063">
    <property type="entry name" value="SAM-dependent_MTases_sf"/>
</dbReference>
<evidence type="ECO:0000256" key="9">
    <source>
        <dbReference type="ARBA" id="ARBA00030757"/>
    </source>
</evidence>
<evidence type="ECO:0000256" key="1">
    <source>
        <dbReference type="ARBA" id="ARBA00004496"/>
    </source>
</evidence>
<evidence type="ECO:0000256" key="5">
    <source>
        <dbReference type="ARBA" id="ARBA00022490"/>
    </source>
</evidence>
<dbReference type="InterPro" id="IPR000682">
    <property type="entry name" value="PCMT"/>
</dbReference>
<sequence>MSTTALSRAHAACYAPAAWRPAVAAVPRRLFSARPLWSPDPVGPDPALATLLTVLDSADIRPGMRVLHAGCGSGYATALICHRTGDPALVTATTADPAEAAAARWRLAQAGCPAQVFIARPEQGQARRAPYDRIVSTEPVGRPPAAWWAQLTPGGRAAVPPQM</sequence>
<evidence type="ECO:0000313" key="12">
    <source>
        <dbReference type="EMBL" id="MDA2803956.1"/>
    </source>
</evidence>
<dbReference type="EMBL" id="JAQFWP010000007">
    <property type="protein sequence ID" value="MDA2803956.1"/>
    <property type="molecule type" value="Genomic_DNA"/>
</dbReference>
<keyword evidence="7" id="KW-0808">Transferase</keyword>
<evidence type="ECO:0000256" key="10">
    <source>
        <dbReference type="ARBA" id="ARBA00031323"/>
    </source>
</evidence>